<evidence type="ECO:0000256" key="1">
    <source>
        <dbReference type="ARBA" id="ARBA00022737"/>
    </source>
</evidence>
<dbReference type="InterPro" id="IPR031325">
    <property type="entry name" value="RHS_repeat"/>
</dbReference>
<evidence type="ECO:0000313" key="3">
    <source>
        <dbReference type="EMBL" id="MBM6996913.1"/>
    </source>
</evidence>
<gene>
    <name evidence="3" type="ORF">IM700_014745</name>
</gene>
<dbReference type="EMBL" id="JADCNN020000013">
    <property type="protein sequence ID" value="MBM6996913.1"/>
    <property type="molecule type" value="Genomic_DNA"/>
</dbReference>
<name>A0ABS2H944_9BACL</name>
<dbReference type="RefSeq" id="WP_193415304.1">
    <property type="nucleotide sequence ID" value="NZ_JADCNN020000013.1"/>
</dbReference>
<sequence length="257" mass="29565">MDKTCINLTAYYAAGKRTSMTDGTGTTSYGYDPYTELLTQVTYPDQRQMTIQYDENDRRTEMTGPFGLQTFYTYDVTNRLKTVGTEEVSPDAIYAYYKNGLLRTSSTQNGIVSTFKYDGQSLIELQQQQSEEVLNKYEYKYDGNKNITERNQNGKADSFTYDPLNRVETSSLYNEGYTYDTRGNRQTLKTDTEPQIQEAQYTYDDQNRLSQVINGKDTVNYQYNGDGLLVERTQNGETTRYYYDGHQIIAEAKVVDG</sequence>
<evidence type="ECO:0000259" key="2">
    <source>
        <dbReference type="Pfam" id="PF25023"/>
    </source>
</evidence>
<evidence type="ECO:0000313" key="4">
    <source>
        <dbReference type="Proteomes" id="UP001516620"/>
    </source>
</evidence>
<comment type="caution">
    <text evidence="3">The sequence shown here is derived from an EMBL/GenBank/DDBJ whole genome shotgun (WGS) entry which is preliminary data.</text>
</comment>
<keyword evidence="4" id="KW-1185">Reference proteome</keyword>
<dbReference type="Pfam" id="PF25023">
    <property type="entry name" value="TEN_YD-shell"/>
    <property type="match status" value="1"/>
</dbReference>
<organism evidence="3 4">
    <name type="scientific">Paenibacillus rhizolycopersici</name>
    <dbReference type="NCBI Taxonomy" id="2780073"/>
    <lineage>
        <taxon>Bacteria</taxon>
        <taxon>Bacillati</taxon>
        <taxon>Bacillota</taxon>
        <taxon>Bacilli</taxon>
        <taxon>Bacillales</taxon>
        <taxon>Paenibacillaceae</taxon>
        <taxon>Paenibacillus</taxon>
    </lineage>
</organism>
<reference evidence="3 4" key="1">
    <citation type="submission" date="2021-01" db="EMBL/GenBank/DDBJ databases">
        <title>Paenibacillus sp.nov. isolated from the rhizosphere soil of tomato plant.</title>
        <authorList>
            <person name="Thin K.K."/>
            <person name="Zhang X."/>
            <person name="He S."/>
        </authorList>
    </citation>
    <scope>NUCLEOTIDE SEQUENCE [LARGE SCALE GENOMIC DNA]</scope>
    <source>
        <strain evidence="3 4">DXFW5</strain>
    </source>
</reference>
<dbReference type="Gene3D" id="2.180.10.10">
    <property type="entry name" value="RHS repeat-associated core"/>
    <property type="match status" value="2"/>
</dbReference>
<accession>A0ABS2H944</accession>
<dbReference type="InterPro" id="IPR056823">
    <property type="entry name" value="TEN-like_YD-shell"/>
</dbReference>
<protein>
    <submittedName>
        <fullName evidence="3">RHS repeat protein</fullName>
    </submittedName>
</protein>
<dbReference type="Pfam" id="PF05593">
    <property type="entry name" value="RHS_repeat"/>
    <property type="match status" value="1"/>
</dbReference>
<feature type="domain" description="Teneurin-like YD-shell" evidence="2">
    <location>
        <begin position="113"/>
        <end position="247"/>
    </location>
</feature>
<proteinExistence type="predicted"/>
<dbReference type="Proteomes" id="UP001516620">
    <property type="component" value="Unassembled WGS sequence"/>
</dbReference>
<keyword evidence="1" id="KW-0677">Repeat</keyword>